<evidence type="ECO:0000256" key="1">
    <source>
        <dbReference type="SAM" id="Coils"/>
    </source>
</evidence>
<dbReference type="RefSeq" id="XP_040625344.1">
    <property type="nucleotide sequence ID" value="XM_040769141.1"/>
</dbReference>
<name>M5FY12_DACPD</name>
<gene>
    <name evidence="3" type="ORF">DACRYDRAFT_110889</name>
</gene>
<dbReference type="GeneID" id="63684203"/>
<keyword evidence="4" id="KW-1185">Reference proteome</keyword>
<proteinExistence type="predicted"/>
<evidence type="ECO:0000313" key="4">
    <source>
        <dbReference type="Proteomes" id="UP000030653"/>
    </source>
</evidence>
<dbReference type="EMBL" id="JH795873">
    <property type="protein sequence ID" value="EJT98446.1"/>
    <property type="molecule type" value="Genomic_DNA"/>
</dbReference>
<dbReference type="AlphaFoldDB" id="M5FY12"/>
<reference evidence="3 4" key="1">
    <citation type="journal article" date="2012" name="Science">
        <title>The Paleozoic origin of enzymatic lignin decomposition reconstructed from 31 fungal genomes.</title>
        <authorList>
            <person name="Floudas D."/>
            <person name="Binder M."/>
            <person name="Riley R."/>
            <person name="Barry K."/>
            <person name="Blanchette R.A."/>
            <person name="Henrissat B."/>
            <person name="Martinez A.T."/>
            <person name="Otillar R."/>
            <person name="Spatafora J.W."/>
            <person name="Yadav J.S."/>
            <person name="Aerts A."/>
            <person name="Benoit I."/>
            <person name="Boyd A."/>
            <person name="Carlson A."/>
            <person name="Copeland A."/>
            <person name="Coutinho P.M."/>
            <person name="de Vries R.P."/>
            <person name="Ferreira P."/>
            <person name="Findley K."/>
            <person name="Foster B."/>
            <person name="Gaskell J."/>
            <person name="Glotzer D."/>
            <person name="Gorecki P."/>
            <person name="Heitman J."/>
            <person name="Hesse C."/>
            <person name="Hori C."/>
            <person name="Igarashi K."/>
            <person name="Jurgens J.A."/>
            <person name="Kallen N."/>
            <person name="Kersten P."/>
            <person name="Kohler A."/>
            <person name="Kuees U."/>
            <person name="Kumar T.K.A."/>
            <person name="Kuo A."/>
            <person name="LaButti K."/>
            <person name="Larrondo L.F."/>
            <person name="Lindquist E."/>
            <person name="Ling A."/>
            <person name="Lombard V."/>
            <person name="Lucas S."/>
            <person name="Lundell T."/>
            <person name="Martin R."/>
            <person name="McLaughlin D.J."/>
            <person name="Morgenstern I."/>
            <person name="Morin E."/>
            <person name="Murat C."/>
            <person name="Nagy L.G."/>
            <person name="Nolan M."/>
            <person name="Ohm R.A."/>
            <person name="Patyshakuliyeva A."/>
            <person name="Rokas A."/>
            <person name="Ruiz-Duenas F.J."/>
            <person name="Sabat G."/>
            <person name="Salamov A."/>
            <person name="Samejima M."/>
            <person name="Schmutz J."/>
            <person name="Slot J.C."/>
            <person name="St John F."/>
            <person name="Stenlid J."/>
            <person name="Sun H."/>
            <person name="Sun S."/>
            <person name="Syed K."/>
            <person name="Tsang A."/>
            <person name="Wiebenga A."/>
            <person name="Young D."/>
            <person name="Pisabarro A."/>
            <person name="Eastwood D.C."/>
            <person name="Martin F."/>
            <person name="Cullen D."/>
            <person name="Grigoriev I.V."/>
            <person name="Hibbett D.S."/>
        </authorList>
    </citation>
    <scope>NUCLEOTIDE SEQUENCE [LARGE SCALE GENOMIC DNA]</scope>
    <source>
        <strain evidence="3 4">DJM-731 SS1</strain>
    </source>
</reference>
<accession>M5FY12</accession>
<feature type="coiled-coil region" evidence="1">
    <location>
        <begin position="104"/>
        <end position="131"/>
    </location>
</feature>
<evidence type="ECO:0000256" key="2">
    <source>
        <dbReference type="SAM" id="MobiDB-lite"/>
    </source>
</evidence>
<dbReference type="HOGENOM" id="CLU_1885697_0_0_1"/>
<organism evidence="3 4">
    <name type="scientific">Dacryopinax primogenitus (strain DJM 731)</name>
    <name type="common">Brown rot fungus</name>
    <dbReference type="NCBI Taxonomy" id="1858805"/>
    <lineage>
        <taxon>Eukaryota</taxon>
        <taxon>Fungi</taxon>
        <taxon>Dikarya</taxon>
        <taxon>Basidiomycota</taxon>
        <taxon>Agaricomycotina</taxon>
        <taxon>Dacrymycetes</taxon>
        <taxon>Dacrymycetales</taxon>
        <taxon>Dacrymycetaceae</taxon>
        <taxon>Dacryopinax</taxon>
    </lineage>
</organism>
<evidence type="ECO:0000313" key="3">
    <source>
        <dbReference type="EMBL" id="EJT98446.1"/>
    </source>
</evidence>
<feature type="compositionally biased region" description="Polar residues" evidence="2">
    <location>
        <begin position="1"/>
        <end position="30"/>
    </location>
</feature>
<protein>
    <submittedName>
        <fullName evidence="3">Uncharacterized protein</fullName>
    </submittedName>
</protein>
<feature type="region of interest" description="Disordered" evidence="2">
    <location>
        <begin position="1"/>
        <end position="32"/>
    </location>
</feature>
<dbReference type="Proteomes" id="UP000030653">
    <property type="component" value="Unassembled WGS sequence"/>
</dbReference>
<keyword evidence="1" id="KW-0175">Coiled coil</keyword>
<sequence>MSQTGDHPGISGNQNISSLTSIAPHTSTPAGSKCQVAVYPDLWCPAKKTKTDPINLTVDDDMVTVKAEPVEFKNPFIKSQTSYKELEACLTQAEDDSITKTSLILILNCELKALKKENSKLKDALKAEKGGEGSR</sequence>